<feature type="domain" description="N-end rule aminoacyl transferase C-terminal" evidence="6">
    <location>
        <begin position="218"/>
        <end position="368"/>
    </location>
</feature>
<evidence type="ECO:0000256" key="3">
    <source>
        <dbReference type="ARBA" id="ARBA00022679"/>
    </source>
</evidence>
<reference evidence="7 8" key="1">
    <citation type="journal article" date="2022" name="Front. Cell. Infect. Microbiol.">
        <title>The Genomes of Two Strains of Taenia crassiceps the Animal Model for the Study of Human Cysticercosis.</title>
        <authorList>
            <person name="Bobes R.J."/>
            <person name="Estrada K."/>
            <person name="Rios-Valencia D.G."/>
            <person name="Calderon-Gallegos A."/>
            <person name="de la Torre P."/>
            <person name="Carrero J.C."/>
            <person name="Sanchez-Flores A."/>
            <person name="Laclette J.P."/>
        </authorList>
    </citation>
    <scope>NUCLEOTIDE SEQUENCE [LARGE SCALE GENOMIC DNA]</scope>
    <source>
        <strain evidence="7">WFUcys</strain>
    </source>
</reference>
<sequence length="472" mass="54244">MFSLVHLIGKADKSFCLYCGKSNSTWCRSGAYTRKSDNRKSCCPTYAIRCDAENYRFTKAQKKVLRALHHYLKMGKKSEIAEKFPVAKESHRDPLFDPKDLASSMHKASFETSGDPGFFSEGREASIDTGRTNSARRRRWQALQHRMAKRAKDLGVPYEVVLGEYRLRRQRRLDRNKPKELEEYLDSLHGEANPAHTIDIRMHSCRNRSREFEASLDEEFRLYSDYQVVIHNDPPEKWTRDSFIAYLVDTPLVSANDAEAEANGAPQFGSYHQQYWLDGEKLIAVGVIDIVPEGLSSVYFFYDPAYAFLRLGTYSTLQEIAFIRHLHRTYGSVVPTYADFAYYYMGFYVHSCGKMAYKNNYSPSYLACPETYAWTPLEKCQRLLDRSKYARFADANVEKAPSVDVDEVVILLPLSISLTWILPKSQFTVEGNTIVTTVAAARLVLSEHKFTLVRDWANLVRSTSTMRIDFAH</sequence>
<comment type="caution">
    <text evidence="7">The sequence shown here is derived from an EMBL/GenBank/DDBJ whole genome shotgun (WGS) entry which is preliminary data.</text>
</comment>
<keyword evidence="4" id="KW-0012">Acyltransferase</keyword>
<protein>
    <recommendedName>
        <fullName evidence="2">arginyltransferase</fullName>
        <ecNumber evidence="2">2.3.2.8</ecNumber>
    </recommendedName>
</protein>
<dbReference type="EMBL" id="JAKROA010000019">
    <property type="protein sequence ID" value="KAL5103263.1"/>
    <property type="molecule type" value="Genomic_DNA"/>
</dbReference>
<evidence type="ECO:0000259" key="6">
    <source>
        <dbReference type="Pfam" id="PF04377"/>
    </source>
</evidence>
<keyword evidence="3 7" id="KW-0808">Transferase</keyword>
<keyword evidence="8" id="KW-1185">Reference proteome</keyword>
<organism evidence="7 8">
    <name type="scientific">Taenia crassiceps</name>
    <dbReference type="NCBI Taxonomy" id="6207"/>
    <lineage>
        <taxon>Eukaryota</taxon>
        <taxon>Metazoa</taxon>
        <taxon>Spiralia</taxon>
        <taxon>Lophotrochozoa</taxon>
        <taxon>Platyhelminthes</taxon>
        <taxon>Cestoda</taxon>
        <taxon>Eucestoda</taxon>
        <taxon>Cyclophyllidea</taxon>
        <taxon>Taeniidae</taxon>
        <taxon>Taenia</taxon>
    </lineage>
</organism>
<gene>
    <name evidence="7" type="ORF">TcWFU_006401</name>
</gene>
<dbReference type="PANTHER" id="PTHR21367">
    <property type="entry name" value="ARGININE-TRNA-PROTEIN TRANSFERASE 1"/>
    <property type="match status" value="1"/>
</dbReference>
<dbReference type="PANTHER" id="PTHR21367:SF1">
    <property type="entry name" value="ARGINYL-TRNA--PROTEIN TRANSFERASE 1"/>
    <property type="match status" value="1"/>
</dbReference>
<feature type="domain" description="N-end aminoacyl transferase N-terminal" evidence="5">
    <location>
        <begin position="23"/>
        <end position="63"/>
    </location>
</feature>
<dbReference type="GO" id="GO:0016740">
    <property type="term" value="F:transferase activity"/>
    <property type="evidence" value="ECO:0007669"/>
    <property type="project" value="UniProtKB-KW"/>
</dbReference>
<name>A0ABR4Q0T0_9CEST</name>
<evidence type="ECO:0000256" key="2">
    <source>
        <dbReference type="ARBA" id="ARBA00012025"/>
    </source>
</evidence>
<evidence type="ECO:0000313" key="7">
    <source>
        <dbReference type="EMBL" id="KAL5103263.1"/>
    </source>
</evidence>
<dbReference type="InterPro" id="IPR007471">
    <property type="entry name" value="N-end_Aminoacyl_Trfase_N"/>
</dbReference>
<dbReference type="EC" id="2.3.2.8" evidence="2"/>
<dbReference type="Pfam" id="PF04377">
    <property type="entry name" value="ATE_C"/>
    <property type="match status" value="1"/>
</dbReference>
<dbReference type="InterPro" id="IPR016181">
    <property type="entry name" value="Acyl_CoA_acyltransferase"/>
</dbReference>
<dbReference type="Proteomes" id="UP001651158">
    <property type="component" value="Unassembled WGS sequence"/>
</dbReference>
<dbReference type="Pfam" id="PF04376">
    <property type="entry name" value="ATE_N"/>
    <property type="match status" value="1"/>
</dbReference>
<dbReference type="InterPro" id="IPR007472">
    <property type="entry name" value="N-end_Aminoacyl_Trfase_C"/>
</dbReference>
<dbReference type="InterPro" id="IPR030700">
    <property type="entry name" value="N-end_Aminoacyl_Trfase"/>
</dbReference>
<evidence type="ECO:0000259" key="5">
    <source>
        <dbReference type="Pfam" id="PF04376"/>
    </source>
</evidence>
<accession>A0ABR4Q0T0</accession>
<dbReference type="SUPFAM" id="SSF55729">
    <property type="entry name" value="Acyl-CoA N-acyltransferases (Nat)"/>
    <property type="match status" value="1"/>
</dbReference>
<evidence type="ECO:0000313" key="8">
    <source>
        <dbReference type="Proteomes" id="UP001651158"/>
    </source>
</evidence>
<evidence type="ECO:0000256" key="4">
    <source>
        <dbReference type="ARBA" id="ARBA00023315"/>
    </source>
</evidence>
<proteinExistence type="inferred from homology"/>
<comment type="similarity">
    <text evidence="1">Belongs to the R-transferase family.</text>
</comment>
<evidence type="ECO:0000256" key="1">
    <source>
        <dbReference type="ARBA" id="ARBA00009991"/>
    </source>
</evidence>